<name>A0A0A8Z8N0_ARUDO</name>
<sequence>MQLTIPAFQFSTLFELY</sequence>
<dbReference type="AlphaFoldDB" id="A0A0A8Z8N0"/>
<reference evidence="1" key="2">
    <citation type="journal article" date="2015" name="Data Brief">
        <title>Shoot transcriptome of the giant reed, Arundo donax.</title>
        <authorList>
            <person name="Barrero R.A."/>
            <person name="Guerrero F.D."/>
            <person name="Moolhuijzen P."/>
            <person name="Goolsby J.A."/>
            <person name="Tidwell J."/>
            <person name="Bellgard S.E."/>
            <person name="Bellgard M.I."/>
        </authorList>
    </citation>
    <scope>NUCLEOTIDE SEQUENCE</scope>
    <source>
        <tissue evidence="1">Shoot tissue taken approximately 20 cm above the soil surface</tissue>
    </source>
</reference>
<protein>
    <submittedName>
        <fullName evidence="1">Uncharacterized protein</fullName>
    </submittedName>
</protein>
<evidence type="ECO:0000313" key="1">
    <source>
        <dbReference type="EMBL" id="JAD35779.1"/>
    </source>
</evidence>
<dbReference type="EMBL" id="GBRH01262116">
    <property type="protein sequence ID" value="JAD35779.1"/>
    <property type="molecule type" value="Transcribed_RNA"/>
</dbReference>
<reference evidence="1" key="1">
    <citation type="submission" date="2014-09" db="EMBL/GenBank/DDBJ databases">
        <authorList>
            <person name="Magalhaes I.L.F."/>
            <person name="Oliveira U."/>
            <person name="Santos F.R."/>
            <person name="Vidigal T.H.D.A."/>
            <person name="Brescovit A.D."/>
            <person name="Santos A.J."/>
        </authorList>
    </citation>
    <scope>NUCLEOTIDE SEQUENCE</scope>
    <source>
        <tissue evidence="1">Shoot tissue taken approximately 20 cm above the soil surface</tissue>
    </source>
</reference>
<proteinExistence type="predicted"/>
<accession>A0A0A8Z8N0</accession>
<organism evidence="1">
    <name type="scientific">Arundo donax</name>
    <name type="common">Giant reed</name>
    <name type="synonym">Donax arundinaceus</name>
    <dbReference type="NCBI Taxonomy" id="35708"/>
    <lineage>
        <taxon>Eukaryota</taxon>
        <taxon>Viridiplantae</taxon>
        <taxon>Streptophyta</taxon>
        <taxon>Embryophyta</taxon>
        <taxon>Tracheophyta</taxon>
        <taxon>Spermatophyta</taxon>
        <taxon>Magnoliopsida</taxon>
        <taxon>Liliopsida</taxon>
        <taxon>Poales</taxon>
        <taxon>Poaceae</taxon>
        <taxon>PACMAD clade</taxon>
        <taxon>Arundinoideae</taxon>
        <taxon>Arundineae</taxon>
        <taxon>Arundo</taxon>
    </lineage>
</organism>